<evidence type="ECO:0000313" key="10">
    <source>
        <dbReference type="Proteomes" id="UP000288429"/>
    </source>
</evidence>
<organism evidence="9 10">
    <name type="scientific">Fusarium ambrosium</name>
    <dbReference type="NCBI Taxonomy" id="131363"/>
    <lineage>
        <taxon>Eukaryota</taxon>
        <taxon>Fungi</taxon>
        <taxon>Dikarya</taxon>
        <taxon>Ascomycota</taxon>
        <taxon>Pezizomycotina</taxon>
        <taxon>Sordariomycetes</taxon>
        <taxon>Hypocreomycetidae</taxon>
        <taxon>Hypocreales</taxon>
        <taxon>Nectriaceae</taxon>
        <taxon>Fusarium</taxon>
        <taxon>Fusarium solani species complex</taxon>
    </lineage>
</organism>
<protein>
    <recommendedName>
        <fullName evidence="8">Zn(2)-C6 fungal-type domain-containing protein</fullName>
    </recommendedName>
</protein>
<evidence type="ECO:0000256" key="7">
    <source>
        <dbReference type="SAM" id="MobiDB-lite"/>
    </source>
</evidence>
<evidence type="ECO:0000256" key="6">
    <source>
        <dbReference type="ARBA" id="ARBA00023242"/>
    </source>
</evidence>
<evidence type="ECO:0000256" key="5">
    <source>
        <dbReference type="ARBA" id="ARBA00023163"/>
    </source>
</evidence>
<dbReference type="PROSITE" id="PS00463">
    <property type="entry name" value="ZN2_CY6_FUNGAL_1"/>
    <property type="match status" value="1"/>
</dbReference>
<keyword evidence="2" id="KW-0862">Zinc</keyword>
<dbReference type="EMBL" id="NIZV01000200">
    <property type="protein sequence ID" value="RSM00848.1"/>
    <property type="molecule type" value="Genomic_DNA"/>
</dbReference>
<dbReference type="AlphaFoldDB" id="A0A428TFN1"/>
<dbReference type="InterPro" id="IPR036864">
    <property type="entry name" value="Zn2-C6_fun-type_DNA-bd_sf"/>
</dbReference>
<dbReference type="GO" id="GO:0003677">
    <property type="term" value="F:DNA binding"/>
    <property type="evidence" value="ECO:0007669"/>
    <property type="project" value="UniProtKB-KW"/>
</dbReference>
<dbReference type="Gene3D" id="4.10.240.10">
    <property type="entry name" value="Zn(2)-C6 fungal-type DNA-binding domain"/>
    <property type="match status" value="1"/>
</dbReference>
<dbReference type="Pfam" id="PF11951">
    <property type="entry name" value="Fungal_trans_2"/>
    <property type="match status" value="1"/>
</dbReference>
<keyword evidence="3" id="KW-0805">Transcription regulation</keyword>
<dbReference type="InterPro" id="IPR021858">
    <property type="entry name" value="Fun_TF"/>
</dbReference>
<keyword evidence="6" id="KW-0539">Nucleus</keyword>
<evidence type="ECO:0000256" key="3">
    <source>
        <dbReference type="ARBA" id="ARBA00023015"/>
    </source>
</evidence>
<gene>
    <name evidence="9" type="ORF">CDV31_011601</name>
</gene>
<dbReference type="PANTHER" id="PTHR36206:SF16">
    <property type="entry name" value="TRANSCRIPTION FACTOR DOMAIN-CONTAINING PROTEIN-RELATED"/>
    <property type="match status" value="1"/>
</dbReference>
<keyword evidence="10" id="KW-1185">Reference proteome</keyword>
<dbReference type="SMART" id="SM00066">
    <property type="entry name" value="GAL4"/>
    <property type="match status" value="1"/>
</dbReference>
<dbReference type="PROSITE" id="PS50048">
    <property type="entry name" value="ZN2_CY6_FUNGAL_2"/>
    <property type="match status" value="1"/>
</dbReference>
<keyword evidence="5" id="KW-0804">Transcription</keyword>
<name>A0A428TFN1_9HYPO</name>
<dbReference type="Proteomes" id="UP000288429">
    <property type="component" value="Unassembled WGS sequence"/>
</dbReference>
<dbReference type="GO" id="GO:0008270">
    <property type="term" value="F:zinc ion binding"/>
    <property type="evidence" value="ECO:0007669"/>
    <property type="project" value="InterPro"/>
</dbReference>
<evidence type="ECO:0000256" key="2">
    <source>
        <dbReference type="ARBA" id="ARBA00022833"/>
    </source>
</evidence>
<evidence type="ECO:0000313" key="9">
    <source>
        <dbReference type="EMBL" id="RSM00848.1"/>
    </source>
</evidence>
<dbReference type="GO" id="GO:0000981">
    <property type="term" value="F:DNA-binding transcription factor activity, RNA polymerase II-specific"/>
    <property type="evidence" value="ECO:0007669"/>
    <property type="project" value="InterPro"/>
</dbReference>
<keyword evidence="4" id="KW-0238">DNA-binding</keyword>
<evidence type="ECO:0000256" key="4">
    <source>
        <dbReference type="ARBA" id="ARBA00023125"/>
    </source>
</evidence>
<dbReference type="Pfam" id="PF00172">
    <property type="entry name" value="Zn_clus"/>
    <property type="match status" value="1"/>
</dbReference>
<dbReference type="InterPro" id="IPR052360">
    <property type="entry name" value="Transcr_Regulatory_Proteins"/>
</dbReference>
<comment type="caution">
    <text evidence="9">The sequence shown here is derived from an EMBL/GenBank/DDBJ whole genome shotgun (WGS) entry which is preliminary data.</text>
</comment>
<dbReference type="PANTHER" id="PTHR36206">
    <property type="entry name" value="ASPERCRYPTIN BIOSYNTHESIS CLUSTER-SPECIFIC TRANSCRIPTION REGULATOR ATNN-RELATED"/>
    <property type="match status" value="1"/>
</dbReference>
<reference evidence="9 10" key="1">
    <citation type="submission" date="2017-06" db="EMBL/GenBank/DDBJ databases">
        <title>Cmopartive genomic analysis of Ambrosia Fusariam Clade fungi.</title>
        <authorList>
            <person name="Stajich J.E."/>
            <person name="Carrillo J."/>
            <person name="Kijimoto T."/>
            <person name="Eskalen A."/>
            <person name="O'Donnell K."/>
            <person name="Kasson M."/>
        </authorList>
    </citation>
    <scope>NUCLEOTIDE SEQUENCE [LARGE SCALE GENOMIC DNA]</scope>
    <source>
        <strain evidence="9 10">NRRL 20438</strain>
    </source>
</reference>
<dbReference type="CDD" id="cd00067">
    <property type="entry name" value="GAL4"/>
    <property type="match status" value="1"/>
</dbReference>
<evidence type="ECO:0000256" key="1">
    <source>
        <dbReference type="ARBA" id="ARBA00022723"/>
    </source>
</evidence>
<dbReference type="SUPFAM" id="SSF57701">
    <property type="entry name" value="Zn2/Cys6 DNA-binding domain"/>
    <property type="match status" value="1"/>
</dbReference>
<accession>A0A428TFN1</accession>
<feature type="domain" description="Zn(2)-C6 fungal-type" evidence="8">
    <location>
        <begin position="24"/>
        <end position="52"/>
    </location>
</feature>
<sequence length="573" mass="64876">MSSSQVTPPPTASNRKPRSKVKSGCKTCKVRKVKCDEGRPACRRCLSTGRVCDGYGIWGGGNARCPQRQGGLFDSKAKDGRVPIYPVSISRPVQPSLALTLNPQQKIYFDWFKCRTASKLPGTFTSSFWNTLVFQAGSCEPAVLNAILALSSVHKGDAIGVGLQKSRQDALRNEQEQFTLQHYVKAISHLQPHFSTKDRASCRIALIACIVFVCMEFLRGHFKTAQLHLANGIEILGHLQGQSDPKSGVLTLKPCHDPTDDWIIEAFSRLHIQVELFRHLYQHPCVILQPAFDPQRTPTSHIRSLSDAWRQMEPILNNIFHLTQQARQHPVTTREHTSQQLIKAKLAQWLNMFEAFNKIQPCEGSGDLEKAYQVVRVNHTMATIMADTCLHTDESIYDAYTDRFLLLITQLTRLWVVSAETEDFSLNWDLMYMPRSIIDIGWIAPLYFTAVKCRVHRIRLQAIKLLPCSGHREGIWDSSIAACVARKVMEMEEGDFYQGLDLGDDFAVDTLPRPQDLALPLIPESRRLNEVELELSGAPMDRMLLFCKQQQHGVKRRVLISQYSVLLQLWVDT</sequence>
<evidence type="ECO:0000259" key="8">
    <source>
        <dbReference type="PROSITE" id="PS50048"/>
    </source>
</evidence>
<keyword evidence="1" id="KW-0479">Metal-binding</keyword>
<feature type="region of interest" description="Disordered" evidence="7">
    <location>
        <begin position="1"/>
        <end position="21"/>
    </location>
</feature>
<proteinExistence type="predicted"/>
<dbReference type="InterPro" id="IPR001138">
    <property type="entry name" value="Zn2Cys6_DnaBD"/>
</dbReference>